<keyword evidence="2 3" id="KW-0479">Metal-binding</keyword>
<dbReference type="PROSITE" id="PS00086">
    <property type="entry name" value="CYTOCHROME_P450"/>
    <property type="match status" value="1"/>
</dbReference>
<keyword evidence="3" id="KW-0560">Oxidoreductase</keyword>
<reference evidence="5 6" key="1">
    <citation type="journal article" date="2019" name="Plant Biotechnol. J.">
        <title>The red bayberry genome and genetic basis of sex determination.</title>
        <authorList>
            <person name="Jia H.M."/>
            <person name="Jia H.J."/>
            <person name="Cai Q.L."/>
            <person name="Wang Y."/>
            <person name="Zhao H.B."/>
            <person name="Yang W.F."/>
            <person name="Wang G.Y."/>
            <person name="Li Y.H."/>
            <person name="Zhan D.L."/>
            <person name="Shen Y.T."/>
            <person name="Niu Q.F."/>
            <person name="Chang L."/>
            <person name="Qiu J."/>
            <person name="Zhao L."/>
            <person name="Xie H.B."/>
            <person name="Fu W.Y."/>
            <person name="Jin J."/>
            <person name="Li X.W."/>
            <person name="Jiao Y."/>
            <person name="Zhou C.C."/>
            <person name="Tu T."/>
            <person name="Chai C.Y."/>
            <person name="Gao J.L."/>
            <person name="Fan L.J."/>
            <person name="van de Weg E."/>
            <person name="Wang J.Y."/>
            <person name="Gao Z.S."/>
        </authorList>
    </citation>
    <scope>NUCLEOTIDE SEQUENCE [LARGE SCALE GENOMIC DNA]</scope>
    <source>
        <tissue evidence="5">Leaves</tissue>
    </source>
</reference>
<dbReference type="GO" id="GO:0020037">
    <property type="term" value="F:heme binding"/>
    <property type="evidence" value="ECO:0007669"/>
    <property type="project" value="InterPro"/>
</dbReference>
<dbReference type="GO" id="GO:0016705">
    <property type="term" value="F:oxidoreductase activity, acting on paired donors, with incorporation or reduction of molecular oxygen"/>
    <property type="evidence" value="ECO:0007669"/>
    <property type="project" value="InterPro"/>
</dbReference>
<dbReference type="CDD" id="cd11046">
    <property type="entry name" value="CYP97"/>
    <property type="match status" value="1"/>
</dbReference>
<dbReference type="GO" id="GO:0004497">
    <property type="term" value="F:monooxygenase activity"/>
    <property type="evidence" value="ECO:0007669"/>
    <property type="project" value="UniProtKB-KW"/>
</dbReference>
<gene>
    <name evidence="5" type="ORF">CJ030_MR6G010300</name>
</gene>
<keyword evidence="2 3" id="KW-0349">Heme</keyword>
<dbReference type="InterPro" id="IPR036396">
    <property type="entry name" value="Cyt_P450_sf"/>
</dbReference>
<dbReference type="GO" id="GO:0009507">
    <property type="term" value="C:chloroplast"/>
    <property type="evidence" value="ECO:0007669"/>
    <property type="project" value="TreeGrafter"/>
</dbReference>
<dbReference type="SUPFAM" id="SSF48264">
    <property type="entry name" value="Cytochrome P450"/>
    <property type="match status" value="1"/>
</dbReference>
<dbReference type="Proteomes" id="UP000516437">
    <property type="component" value="Chromosome 6"/>
</dbReference>
<sequence>MARKLQAGPRLCITQNWAARHRRRSPNRSGGSGSLLYPSTVKGCQSTSTDEPKARRNLLDNASNLLTNLLSGGTLGSMPIAEGAVSDLFDRPLFYSLYDWFLEHGSVYKLAFGPKAFVVVSDPIVARHILRENAFCYDKGVLADILEPIMGKGLIPADLDTWKQRRRVIAPGFHALYLEAMVKVFTDCSERTILKFEKLLQVENLSGEKTIELDLEAEFSSLALDIIGLGVFNYDFGSVTKESPVIKAVYGTLFEAEHRSTFYIPYWKIPLTRWIVPRQRKFQNDLKIINDCLDGLIRNAKETRQETDVEKLQQRDYLNLKDASLLRFFVDMRGADVDDRQLRDDLMTMLIAGHETTAAVLTWAVFLLAQNPPKMRKAQAEIDSVLGVGRPTFELIQKLVYIRLIVAEALRLYPQPPLLIRRSLRSDVLPGGSKGDKDGFTIPAGTDIFLSVSGSIHISVSPLANTDVETSVREPGILTLPEGYSNTDPPIHTQTQTHLSPYFWDRPHEFEPERFLVQRKSEGIEGWAGFDPSRSPGALYPNEIVSDFAFLPFGGGPRKCVGDQFALMESTVALTMLLQKFDVKLKGPPESVELVTGATMHTKNGMWCKLRKRDDVS</sequence>
<keyword evidence="6" id="KW-1185">Reference proteome</keyword>
<evidence type="ECO:0000256" key="3">
    <source>
        <dbReference type="RuleBase" id="RU000461"/>
    </source>
</evidence>
<dbReference type="Gene3D" id="1.10.630.10">
    <property type="entry name" value="Cytochrome P450"/>
    <property type="match status" value="1"/>
</dbReference>
<comment type="cofactor">
    <cofactor evidence="2">
        <name>heme</name>
        <dbReference type="ChEBI" id="CHEBI:30413"/>
    </cofactor>
</comment>
<dbReference type="InterPro" id="IPR001128">
    <property type="entry name" value="Cyt_P450"/>
</dbReference>
<feature type="binding site" description="axial binding residue" evidence="2">
    <location>
        <position position="560"/>
    </location>
    <ligand>
        <name>heme</name>
        <dbReference type="ChEBI" id="CHEBI:30413"/>
    </ligand>
    <ligandPart>
        <name>Fe</name>
        <dbReference type="ChEBI" id="CHEBI:18248"/>
    </ligandPart>
</feature>
<dbReference type="PRINTS" id="PR00385">
    <property type="entry name" value="P450"/>
</dbReference>
<accession>A0A6A1VEK3</accession>
<dbReference type="PANTHER" id="PTHR24291:SF183">
    <property type="entry name" value="CYTOCHROME P450 97B3, CHLOROPLASTIC"/>
    <property type="match status" value="1"/>
</dbReference>
<dbReference type="OrthoDB" id="1470350at2759"/>
<name>A0A6A1VEK3_9ROSI</name>
<organism evidence="5 6">
    <name type="scientific">Morella rubra</name>
    <name type="common">Chinese bayberry</name>
    <dbReference type="NCBI Taxonomy" id="262757"/>
    <lineage>
        <taxon>Eukaryota</taxon>
        <taxon>Viridiplantae</taxon>
        <taxon>Streptophyta</taxon>
        <taxon>Embryophyta</taxon>
        <taxon>Tracheophyta</taxon>
        <taxon>Spermatophyta</taxon>
        <taxon>Magnoliopsida</taxon>
        <taxon>eudicotyledons</taxon>
        <taxon>Gunneridae</taxon>
        <taxon>Pentapetalae</taxon>
        <taxon>rosids</taxon>
        <taxon>fabids</taxon>
        <taxon>Fagales</taxon>
        <taxon>Myricaceae</taxon>
        <taxon>Morella</taxon>
    </lineage>
</organism>
<evidence type="ECO:0000256" key="4">
    <source>
        <dbReference type="SAM" id="MobiDB-lite"/>
    </source>
</evidence>
<proteinExistence type="inferred from homology"/>
<protein>
    <submittedName>
        <fullName evidence="5">Cytochrome P450 97B2, chloroplastic</fullName>
    </submittedName>
</protein>
<evidence type="ECO:0000313" key="5">
    <source>
        <dbReference type="EMBL" id="KAB1210616.1"/>
    </source>
</evidence>
<dbReference type="InterPro" id="IPR002401">
    <property type="entry name" value="Cyt_P450_E_grp-I"/>
</dbReference>
<dbReference type="PANTHER" id="PTHR24291">
    <property type="entry name" value="CYTOCHROME P450 FAMILY 4"/>
    <property type="match status" value="1"/>
</dbReference>
<dbReference type="GO" id="GO:0005506">
    <property type="term" value="F:iron ion binding"/>
    <property type="evidence" value="ECO:0007669"/>
    <property type="project" value="InterPro"/>
</dbReference>
<comment type="caution">
    <text evidence="5">The sequence shown here is derived from an EMBL/GenBank/DDBJ whole genome shotgun (WGS) entry which is preliminary data.</text>
</comment>
<dbReference type="PRINTS" id="PR00463">
    <property type="entry name" value="EP450I"/>
</dbReference>
<evidence type="ECO:0000256" key="1">
    <source>
        <dbReference type="ARBA" id="ARBA00010617"/>
    </source>
</evidence>
<dbReference type="InterPro" id="IPR017972">
    <property type="entry name" value="Cyt_P450_CS"/>
</dbReference>
<evidence type="ECO:0000313" key="6">
    <source>
        <dbReference type="Proteomes" id="UP000516437"/>
    </source>
</evidence>
<dbReference type="InterPro" id="IPR050196">
    <property type="entry name" value="Cytochrome_P450_Monoox"/>
</dbReference>
<evidence type="ECO:0000256" key="2">
    <source>
        <dbReference type="PIRSR" id="PIRSR602401-1"/>
    </source>
</evidence>
<keyword evidence="3" id="KW-0503">Monooxygenase</keyword>
<dbReference type="Pfam" id="PF00067">
    <property type="entry name" value="p450"/>
    <property type="match status" value="2"/>
</dbReference>
<feature type="region of interest" description="Disordered" evidence="4">
    <location>
        <begin position="20"/>
        <end position="52"/>
    </location>
</feature>
<keyword evidence="2 3" id="KW-0408">Iron</keyword>
<comment type="similarity">
    <text evidence="1 3">Belongs to the cytochrome P450 family.</text>
</comment>
<dbReference type="EMBL" id="RXIC02000024">
    <property type="protein sequence ID" value="KAB1210616.1"/>
    <property type="molecule type" value="Genomic_DNA"/>
</dbReference>
<dbReference type="AlphaFoldDB" id="A0A6A1VEK3"/>